<evidence type="ECO:0000256" key="5">
    <source>
        <dbReference type="ARBA" id="ARBA00023015"/>
    </source>
</evidence>
<keyword evidence="11" id="KW-1185">Reference proteome</keyword>
<dbReference type="EMBL" id="CP003326">
    <property type="protein sequence ID" value="AFS77470.1"/>
    <property type="molecule type" value="Genomic_DNA"/>
</dbReference>
<dbReference type="eggNOG" id="COG0614">
    <property type="taxonomic scope" value="Bacteria"/>
</dbReference>
<dbReference type="Pfam" id="PF12833">
    <property type="entry name" value="HTH_18"/>
    <property type="match status" value="1"/>
</dbReference>
<comment type="similarity">
    <text evidence="2">Belongs to the bacterial solute-binding protein 8 family.</text>
</comment>
<evidence type="ECO:0000256" key="7">
    <source>
        <dbReference type="ARBA" id="ARBA00023163"/>
    </source>
</evidence>
<dbReference type="eggNOG" id="COG2207">
    <property type="taxonomic scope" value="Bacteria"/>
</dbReference>
<dbReference type="STRING" id="1128398.Curi_c03950"/>
<sequence>MVKIDDHILLWNRTSIKVLDIRHITMEYGEELRSYRLPASAFLYATRGNAKVSIDNIIKMTERFYVFHGAKGMYLDIMEVDSFECYLILYKLITPLNFRKENISQIPYLIYPNNPIFLFDKVSLMNQKWNSGNSLEKLHVKALLYEFVYEILHQISNKKANKTKLDLVEQTTQYICERYNEQITLESMAKELNYNHKYLSRKFKSQTGKSPITLLTDVRIEKAQEIMRSTNATIEEVAKYVGYSDKFYFTRIFKKHTGITPGKFKEYTINQKKVSNSTNDKLISSIVNKNIRCYNKIENENLDQYDGKDDLLMYKRLIKSMVLTLSLCFTLLLSACSGTTNNTSINENIQPKGKMVMYEAENGEIEIPENPQRVLTVSDSYVGYLLALGIKPVGMSDYALGHPFFEGKVDGIESYGDNQSVEKILELKPDLIFTFDNMEALDKMEKIAPTVAIKYGEKDFREQLREFGKILGKEKEAGEWITNWDKKVLEYKPTIQEIMKDKTVTILVGSSKGIYAYGENFGRGGEILYGEFQLKASKIIQEATMDKKEGYALLSLEKLPEYAGDYIFVAENLEEEIRENDLWKSLPAVKNNRVFTIDDDIWYFNDPVSLDKQLELIVKNLTGKSKYIIII</sequence>
<keyword evidence="6" id="KW-0238">DNA-binding</keyword>
<dbReference type="InterPro" id="IPR018060">
    <property type="entry name" value="HTH_AraC"/>
</dbReference>
<feature type="domain" description="HTH araC/xylS-type" evidence="8">
    <location>
        <begin position="169"/>
        <end position="267"/>
    </location>
</feature>
<proteinExistence type="inferred from homology"/>
<keyword evidence="3" id="KW-0813">Transport</keyword>
<evidence type="ECO:0000256" key="3">
    <source>
        <dbReference type="ARBA" id="ARBA00022448"/>
    </source>
</evidence>
<evidence type="ECO:0000256" key="2">
    <source>
        <dbReference type="ARBA" id="ARBA00008814"/>
    </source>
</evidence>
<dbReference type="PRINTS" id="PR00032">
    <property type="entry name" value="HTHARAC"/>
</dbReference>
<dbReference type="KEGG" id="cad:Curi_c03950"/>
<keyword evidence="5" id="KW-0805">Transcription regulation</keyword>
<dbReference type="PATRIC" id="fig|1128398.3.peg.411"/>
<comment type="subcellular location">
    <subcellularLocation>
        <location evidence="1">Cell envelope</location>
    </subcellularLocation>
</comment>
<dbReference type="CDD" id="cd01138">
    <property type="entry name" value="FeuA"/>
    <property type="match status" value="1"/>
</dbReference>
<dbReference type="GO" id="GO:0030288">
    <property type="term" value="C:outer membrane-bounded periplasmic space"/>
    <property type="evidence" value="ECO:0007669"/>
    <property type="project" value="TreeGrafter"/>
</dbReference>
<dbReference type="InterPro" id="IPR051313">
    <property type="entry name" value="Bact_iron-sidero_bind"/>
</dbReference>
<dbReference type="PROSITE" id="PS01124">
    <property type="entry name" value="HTH_ARAC_FAMILY_2"/>
    <property type="match status" value="1"/>
</dbReference>
<dbReference type="SUPFAM" id="SSF53807">
    <property type="entry name" value="Helical backbone' metal receptor"/>
    <property type="match status" value="1"/>
</dbReference>
<dbReference type="Pfam" id="PF01497">
    <property type="entry name" value="Peripla_BP_2"/>
    <property type="match status" value="1"/>
</dbReference>
<dbReference type="SMART" id="SM00342">
    <property type="entry name" value="HTH_ARAC"/>
    <property type="match status" value="1"/>
</dbReference>
<dbReference type="PROSITE" id="PS50983">
    <property type="entry name" value="FE_B12_PBP"/>
    <property type="match status" value="1"/>
</dbReference>
<organism evidence="10 11">
    <name type="scientific">Gottschalkia acidurici (strain ATCC 7906 / DSM 604 / BCRC 14475 / CIP 104303 / KCTC 5404 / NCIMB 10678 / 9a)</name>
    <name type="common">Clostridium acidurici</name>
    <dbReference type="NCBI Taxonomy" id="1128398"/>
    <lineage>
        <taxon>Bacteria</taxon>
        <taxon>Bacillati</taxon>
        <taxon>Bacillota</taxon>
        <taxon>Tissierellia</taxon>
        <taxon>Tissierellales</taxon>
        <taxon>Gottschalkiaceae</taxon>
        <taxon>Gottschalkia</taxon>
    </lineage>
</organism>
<evidence type="ECO:0000259" key="8">
    <source>
        <dbReference type="PROSITE" id="PS01124"/>
    </source>
</evidence>
<dbReference type="Gene3D" id="3.40.50.1980">
    <property type="entry name" value="Nitrogenase molybdenum iron protein domain"/>
    <property type="match status" value="2"/>
</dbReference>
<gene>
    <name evidence="10" type="primary">fhuD1</name>
    <name evidence="10" type="ordered locus">Curi_c03950</name>
</gene>
<dbReference type="PANTHER" id="PTHR30532:SF26">
    <property type="entry name" value="IRON(3+)-HYDROXAMATE-BINDING PROTEIN FHUD"/>
    <property type="match status" value="1"/>
</dbReference>
<feature type="domain" description="Fe/B12 periplasmic-binding" evidence="9">
    <location>
        <begin position="373"/>
        <end position="625"/>
    </location>
</feature>
<evidence type="ECO:0000256" key="6">
    <source>
        <dbReference type="ARBA" id="ARBA00023125"/>
    </source>
</evidence>
<reference evidence="10 11" key="1">
    <citation type="journal article" date="2012" name="PLoS ONE">
        <title>The purine-utilizing bacterium Clostridium acidurici 9a: a genome-guided metabolic reconsideration.</title>
        <authorList>
            <person name="Hartwich K."/>
            <person name="Poehlein A."/>
            <person name="Daniel R."/>
        </authorList>
    </citation>
    <scope>NUCLEOTIDE SEQUENCE [LARGE SCALE GENOMIC DNA]</scope>
    <source>
        <strain evidence="11">ATCC 7906 / DSM 604 / BCRC 14475 / CIP 104303 / KCTC 5404 / NCIMB 10678 / 9a</strain>
    </source>
</reference>
<dbReference type="InterPro" id="IPR009057">
    <property type="entry name" value="Homeodomain-like_sf"/>
</dbReference>
<keyword evidence="7" id="KW-0804">Transcription</keyword>
<accession>K0AXK6</accession>
<dbReference type="PANTHER" id="PTHR30532">
    <property type="entry name" value="IRON III DICITRATE-BINDING PERIPLASMIC PROTEIN"/>
    <property type="match status" value="1"/>
</dbReference>
<dbReference type="InterPro" id="IPR020449">
    <property type="entry name" value="Tscrpt_reg_AraC-type_HTH"/>
</dbReference>
<dbReference type="HOGENOM" id="CLU_028727_0_0_9"/>
<keyword evidence="4" id="KW-0732">Signal</keyword>
<evidence type="ECO:0000256" key="1">
    <source>
        <dbReference type="ARBA" id="ARBA00004196"/>
    </source>
</evidence>
<evidence type="ECO:0000256" key="4">
    <source>
        <dbReference type="ARBA" id="ARBA00022729"/>
    </source>
</evidence>
<dbReference type="SUPFAM" id="SSF46689">
    <property type="entry name" value="Homeodomain-like"/>
    <property type="match status" value="2"/>
</dbReference>
<dbReference type="GO" id="GO:1901678">
    <property type="term" value="P:iron coordination entity transport"/>
    <property type="evidence" value="ECO:0007669"/>
    <property type="project" value="UniProtKB-ARBA"/>
</dbReference>
<dbReference type="Gene3D" id="1.10.10.60">
    <property type="entry name" value="Homeodomain-like"/>
    <property type="match status" value="2"/>
</dbReference>
<dbReference type="AlphaFoldDB" id="K0AXK6"/>
<evidence type="ECO:0000313" key="10">
    <source>
        <dbReference type="EMBL" id="AFS77470.1"/>
    </source>
</evidence>
<evidence type="ECO:0000313" key="11">
    <source>
        <dbReference type="Proteomes" id="UP000006094"/>
    </source>
</evidence>
<protein>
    <submittedName>
        <fullName evidence="10">Ferrichrome ABC transporter substrate-binding protein FhuD</fullName>
    </submittedName>
</protein>
<evidence type="ECO:0000259" key="9">
    <source>
        <dbReference type="PROSITE" id="PS50983"/>
    </source>
</evidence>
<dbReference type="GO" id="GO:0043565">
    <property type="term" value="F:sequence-specific DNA binding"/>
    <property type="evidence" value="ECO:0007669"/>
    <property type="project" value="InterPro"/>
</dbReference>
<dbReference type="GO" id="GO:0003700">
    <property type="term" value="F:DNA-binding transcription factor activity"/>
    <property type="evidence" value="ECO:0007669"/>
    <property type="project" value="InterPro"/>
</dbReference>
<dbReference type="InterPro" id="IPR002491">
    <property type="entry name" value="ABC_transptr_periplasmic_BD"/>
</dbReference>
<dbReference type="Proteomes" id="UP000006094">
    <property type="component" value="Chromosome"/>
</dbReference>
<name>K0AXK6_GOTA9</name>